<dbReference type="InterPro" id="IPR053008">
    <property type="entry name" value="Phomopsin_biosynth_assoc"/>
</dbReference>
<reference evidence="1 2" key="1">
    <citation type="submission" date="2018-11" db="EMBL/GenBank/DDBJ databases">
        <title>Genome sequence and assembly of Colletotrichum spinosum.</title>
        <authorList>
            <person name="Gan P."/>
            <person name="Shirasu K."/>
        </authorList>
    </citation>
    <scope>NUCLEOTIDE SEQUENCE [LARGE SCALE GENOMIC DNA]</scope>
    <source>
        <strain evidence="1 2">CBS 515.97</strain>
    </source>
</reference>
<dbReference type="Proteomes" id="UP000295083">
    <property type="component" value="Unassembled WGS sequence"/>
</dbReference>
<comment type="caution">
    <text evidence="1">The sequence shown here is derived from an EMBL/GenBank/DDBJ whole genome shotgun (WGS) entry which is preliminary data.</text>
</comment>
<protein>
    <submittedName>
        <fullName evidence="1">Uncharacterized protein</fullName>
    </submittedName>
</protein>
<keyword evidence="2" id="KW-1185">Reference proteome</keyword>
<dbReference type="AlphaFoldDB" id="A0A4R8QU18"/>
<gene>
    <name evidence="1" type="ORF">C8035_v005416</name>
</gene>
<dbReference type="EMBL" id="QAPG01000009">
    <property type="protein sequence ID" value="TDZ39615.1"/>
    <property type="molecule type" value="Genomic_DNA"/>
</dbReference>
<name>A0A4R8QU18_9PEZI</name>
<evidence type="ECO:0000313" key="2">
    <source>
        <dbReference type="Proteomes" id="UP000295083"/>
    </source>
</evidence>
<sequence>MAALAWLLRPHGYPTYDYDFTDHRTKRCGATASEAKALGCHFDPVSFAWLPEECLDRELAEEFRGLNWTLYADVRGTVVKSEEEFSADASDTFLTNENHVLHCVYSWKRLHRSIQAKKPLHTGLSYDHTKHCGTILTANRPPKGIVTKALVIYPAC</sequence>
<organism evidence="1 2">
    <name type="scientific">Colletotrichum spinosum</name>
    <dbReference type="NCBI Taxonomy" id="1347390"/>
    <lineage>
        <taxon>Eukaryota</taxon>
        <taxon>Fungi</taxon>
        <taxon>Dikarya</taxon>
        <taxon>Ascomycota</taxon>
        <taxon>Pezizomycotina</taxon>
        <taxon>Sordariomycetes</taxon>
        <taxon>Hypocreomycetidae</taxon>
        <taxon>Glomerellales</taxon>
        <taxon>Glomerellaceae</taxon>
        <taxon>Colletotrichum</taxon>
        <taxon>Colletotrichum orbiculare species complex</taxon>
    </lineage>
</organism>
<evidence type="ECO:0000313" key="1">
    <source>
        <dbReference type="EMBL" id="TDZ39615.1"/>
    </source>
</evidence>
<proteinExistence type="predicted"/>
<dbReference type="PANTHER" id="PTHR35896">
    <property type="entry name" value="IG-LIKE DOMAIN-CONTAINING PROTEIN"/>
    <property type="match status" value="1"/>
</dbReference>
<accession>A0A4R8QU18</accession>
<dbReference type="PANTHER" id="PTHR35896:SF3">
    <property type="entry name" value="MAJOR FACILITATOR SUPERFAMILY TRANSPORTER"/>
    <property type="match status" value="1"/>
</dbReference>